<dbReference type="Pfam" id="PF05866">
    <property type="entry name" value="RusA"/>
    <property type="match status" value="1"/>
</dbReference>
<feature type="compositionally biased region" description="Basic and acidic residues" evidence="1">
    <location>
        <begin position="158"/>
        <end position="180"/>
    </location>
</feature>
<sequence length="381" mass="42503">MARCRGASWRSISAWRRAPSGTWSPAAAGKAGSPSTTRTGWTSASRRKAPARLTSTVSDDAAAALSGVSHQDPRHERTRRHPPRHGGRRARAEARHPHGRHPRRDAQPDPPHENQLGALHRGRAGRDRQRAAAGSEGPGSGRGARTDRARVSPHRGRAWRDQDRRQQRDRGQDFVSEHRVQPQRPRRSRWPDGADRHGRFRHLHGRAGVAGYPARPGRHVLRGPGGWRRRRRGRRDAPTAQAGGLRLMVEFTIPGRPFAKQRPKAAIVAGRARVYTPKETVSFEGKVAEIARPFFPEPIEGPVKLRIVAVFAVPASWSKKKSAAHEGGFHVQRPDGDNLLKSIKDGLNRIAWRDDCQVSDARCVKRWGRYDETFVQVEALS</sequence>
<dbReference type="EMBL" id="QZEW01000039">
    <property type="protein sequence ID" value="RJL15312.1"/>
    <property type="molecule type" value="Genomic_DNA"/>
</dbReference>
<protein>
    <submittedName>
        <fullName evidence="2">RusA family crossover junction endodeoxyribonuclease</fullName>
    </submittedName>
</protein>
<comment type="caution">
    <text evidence="2">The sequence shown here is derived from an EMBL/GenBank/DDBJ whole genome shotgun (WGS) entry which is preliminary data.</text>
</comment>
<feature type="compositionally biased region" description="Low complexity" evidence="1">
    <location>
        <begin position="24"/>
        <end position="35"/>
    </location>
</feature>
<feature type="compositionally biased region" description="Basic residues" evidence="1">
    <location>
        <begin position="216"/>
        <end position="234"/>
    </location>
</feature>
<dbReference type="Gene3D" id="3.30.1330.70">
    <property type="entry name" value="Holliday junction resolvase RusA"/>
    <property type="match status" value="1"/>
</dbReference>
<organism evidence="2 3">
    <name type="scientific">Paracoccus siganidrum</name>
    <dbReference type="NCBI Taxonomy" id="1276757"/>
    <lineage>
        <taxon>Bacteria</taxon>
        <taxon>Pseudomonadati</taxon>
        <taxon>Pseudomonadota</taxon>
        <taxon>Alphaproteobacteria</taxon>
        <taxon>Rhodobacterales</taxon>
        <taxon>Paracoccaceae</taxon>
        <taxon>Paracoccus</taxon>
    </lineage>
</organism>
<dbReference type="InterPro" id="IPR036614">
    <property type="entry name" value="RusA-like_sf"/>
</dbReference>
<dbReference type="GO" id="GO:0000287">
    <property type="term" value="F:magnesium ion binding"/>
    <property type="evidence" value="ECO:0007669"/>
    <property type="project" value="InterPro"/>
</dbReference>
<dbReference type="SUPFAM" id="SSF103084">
    <property type="entry name" value="Holliday junction resolvase RusA"/>
    <property type="match status" value="1"/>
</dbReference>
<name>A0A419A6Y8_9RHOB</name>
<dbReference type="Proteomes" id="UP000283587">
    <property type="component" value="Unassembled WGS sequence"/>
</dbReference>
<accession>A0A419A6Y8</accession>
<gene>
    <name evidence="2" type="ORF">D3P05_10755</name>
</gene>
<dbReference type="InterPro" id="IPR008822">
    <property type="entry name" value="Endonuclease_RusA-like"/>
</dbReference>
<dbReference type="GO" id="GO:0006281">
    <property type="term" value="P:DNA repair"/>
    <property type="evidence" value="ECO:0007669"/>
    <property type="project" value="InterPro"/>
</dbReference>
<dbReference type="AlphaFoldDB" id="A0A419A6Y8"/>
<dbReference type="GO" id="GO:0006310">
    <property type="term" value="P:DNA recombination"/>
    <property type="evidence" value="ECO:0007669"/>
    <property type="project" value="InterPro"/>
</dbReference>
<feature type="compositionally biased region" description="Basic residues" evidence="1">
    <location>
        <begin position="76"/>
        <end position="89"/>
    </location>
</feature>
<dbReference type="OrthoDB" id="5114842at2"/>
<feature type="region of interest" description="Disordered" evidence="1">
    <location>
        <begin position="1"/>
        <end position="240"/>
    </location>
</feature>
<proteinExistence type="predicted"/>
<evidence type="ECO:0000313" key="3">
    <source>
        <dbReference type="Proteomes" id="UP000283587"/>
    </source>
</evidence>
<reference evidence="3" key="1">
    <citation type="submission" date="2018-09" db="EMBL/GenBank/DDBJ databases">
        <title>Paracoccus onubensis nov. sp. a moderate halophilic bacterium isolated from Gruta de las Maravillas (Aracena, Spain).</title>
        <authorList>
            <person name="Jurado V."/>
            <person name="Gutierrez-Patricio S."/>
            <person name="Gonzalez-Pimentel J.L."/>
            <person name="Miller A.Z."/>
            <person name="Laiz L."/>
            <person name="Saiz-Jimenez C."/>
        </authorList>
    </citation>
    <scope>NUCLEOTIDE SEQUENCE [LARGE SCALE GENOMIC DNA]</scope>
    <source>
        <strain evidence="3">DSM 26381</strain>
    </source>
</reference>
<evidence type="ECO:0000256" key="1">
    <source>
        <dbReference type="SAM" id="MobiDB-lite"/>
    </source>
</evidence>
<evidence type="ECO:0000313" key="2">
    <source>
        <dbReference type="EMBL" id="RJL15312.1"/>
    </source>
</evidence>
<keyword evidence="3" id="KW-1185">Reference proteome</keyword>